<proteinExistence type="predicted"/>
<organism evidence="3 4">
    <name type="scientific">Streptomyces liliifuscus</name>
    <dbReference type="NCBI Taxonomy" id="2797636"/>
    <lineage>
        <taxon>Bacteria</taxon>
        <taxon>Bacillati</taxon>
        <taxon>Actinomycetota</taxon>
        <taxon>Actinomycetes</taxon>
        <taxon>Kitasatosporales</taxon>
        <taxon>Streptomycetaceae</taxon>
        <taxon>Streptomyces</taxon>
    </lineage>
</organism>
<dbReference type="EMBL" id="CP066831">
    <property type="protein sequence ID" value="QQM41519.1"/>
    <property type="molecule type" value="Genomic_DNA"/>
</dbReference>
<dbReference type="RefSeq" id="WP_200396513.1">
    <property type="nucleotide sequence ID" value="NZ_CP066831.1"/>
</dbReference>
<dbReference type="Pfam" id="PF00656">
    <property type="entry name" value="Peptidase_C14"/>
    <property type="match status" value="1"/>
</dbReference>
<feature type="domain" description="Peptidase C14 caspase" evidence="2">
    <location>
        <begin position="4"/>
        <end position="238"/>
    </location>
</feature>
<reference evidence="3 4" key="1">
    <citation type="submission" date="2020-12" db="EMBL/GenBank/DDBJ databases">
        <title>A novel species.</title>
        <authorList>
            <person name="Li K."/>
        </authorList>
    </citation>
    <scope>NUCLEOTIDE SEQUENCE [LARGE SCALE GENOMIC DNA]</scope>
    <source>
        <strain evidence="3 4">ZYC-3</strain>
    </source>
</reference>
<dbReference type="InterPro" id="IPR050452">
    <property type="entry name" value="Metacaspase"/>
</dbReference>
<dbReference type="GO" id="GO:0004197">
    <property type="term" value="F:cysteine-type endopeptidase activity"/>
    <property type="evidence" value="ECO:0007669"/>
    <property type="project" value="InterPro"/>
</dbReference>
<dbReference type="KEGG" id="slf:JEQ17_20000"/>
<evidence type="ECO:0000259" key="2">
    <source>
        <dbReference type="Pfam" id="PF00656"/>
    </source>
</evidence>
<dbReference type="SUPFAM" id="SSF52129">
    <property type="entry name" value="Caspase-like"/>
    <property type="match status" value="1"/>
</dbReference>
<dbReference type="Proteomes" id="UP000595636">
    <property type="component" value="Chromosome"/>
</dbReference>
<dbReference type="InterPro" id="IPR011600">
    <property type="entry name" value="Pept_C14_caspase"/>
</dbReference>
<dbReference type="GO" id="GO:0005737">
    <property type="term" value="C:cytoplasm"/>
    <property type="evidence" value="ECO:0007669"/>
    <property type="project" value="TreeGrafter"/>
</dbReference>
<gene>
    <name evidence="3" type="ORF">JEQ17_20000</name>
</gene>
<dbReference type="PANTHER" id="PTHR48104:SF30">
    <property type="entry name" value="METACASPASE-1"/>
    <property type="match status" value="1"/>
</dbReference>
<dbReference type="GO" id="GO:0006508">
    <property type="term" value="P:proteolysis"/>
    <property type="evidence" value="ECO:0007669"/>
    <property type="project" value="InterPro"/>
</dbReference>
<name>A0A7T7I5Q2_9ACTN</name>
<feature type="region of interest" description="Disordered" evidence="1">
    <location>
        <begin position="234"/>
        <end position="255"/>
    </location>
</feature>
<keyword evidence="4" id="KW-1185">Reference proteome</keyword>
<protein>
    <submittedName>
        <fullName evidence="3">Caspase family protein</fullName>
    </submittedName>
</protein>
<dbReference type="AlphaFoldDB" id="A0A7T7I5Q2"/>
<accession>A0A7T7I5Q2</accession>
<sequence length="623" mass="67887">MTLRALVIGAQTYGLTGVHADVELMCRVLEDRGFTHLDVRTGERARYEDIREALDRLRGDLRPGDGAVVYYSGHGGLSDGLQYLVPVDMGESTATDFRGYLAEELTAAVRALTAVTPNVTCVLDACHSGGAVREAAYESGSWALKSVRLPRVPPDAALARAALLAGRDDSLVPNVVRLTACEQHGSAYEAELRPGAGRQGVFTAALADLLDATAGRRVPWSVLVARARDRIKEQQVLQSPDAGGPSGRLPFSLEEPAQPERLPLLRREGRFRVPGGALFGLGPEDEVRMVFPDDTPRSEGRETSVPATVEEMDAGDAVLRVTLAAVPRPLSDELSSAVVPVGSYALAVRVRDRGQVLIDAAGPFADALRKELARSPRLVETREASGKAFAVVRVRDGRPEVLDRAGQPVRRPTDPAYSDASGLTALLEELARGERVRWLRDPRDPSRLDAGLDVLFEARRPTGNGDWRALRPMGERFYDGDVYRAAVHNRSGTPLYFWVIGVGLSGRTALVTNDQPSGYRVEPHTERATAPVRLYWPSDVPESGPRPETVHLIVGDRRMDLSGLASREARDRSARTTDTALGALLQEVWDGVRDQRLDVGEEFHYRVWTVHADALPRPREAGA</sequence>
<evidence type="ECO:0000256" key="1">
    <source>
        <dbReference type="SAM" id="MobiDB-lite"/>
    </source>
</evidence>
<dbReference type="Gene3D" id="3.40.50.1460">
    <property type="match status" value="1"/>
</dbReference>
<dbReference type="InterPro" id="IPR029030">
    <property type="entry name" value="Caspase-like_dom_sf"/>
</dbReference>
<evidence type="ECO:0000313" key="3">
    <source>
        <dbReference type="EMBL" id="QQM41519.1"/>
    </source>
</evidence>
<evidence type="ECO:0000313" key="4">
    <source>
        <dbReference type="Proteomes" id="UP000595636"/>
    </source>
</evidence>
<dbReference type="PANTHER" id="PTHR48104">
    <property type="entry name" value="METACASPASE-4"/>
    <property type="match status" value="1"/>
</dbReference>